<dbReference type="Proteomes" id="UP000785679">
    <property type="component" value="Unassembled WGS sequence"/>
</dbReference>
<sequence length="454" mass="52682">MIRPQLQQRLWKIQSRAESALRWFIKVNWISKRGGSHHLGAINQEGNNEHQRISLFIQRYALILCQYAQLLQLELQIKAENIETKLLRQKLRFAWTELLDYQECEAYVDSELVKSHQSKAGSGHKGLWYFPCEVLQQRAFYVTAQFYQIRGHLLEGEIGACLYIARYYYQQAIRCSLITQVEHSLLKRIIGKLASLNALAFSNKKVIESSYRLMQKFAIKQRSIQVVLELSNADSAIHETILSFVKFQIFEKLSPSDHFSLTTLRSGSQPFVSLPLEQKGFNTKFKRQQLNELYSVSPCPQTGYASRSLGQALRACLDAWEGESCSRVFKKGKTYRGPIKWMIAFVGPQRQDLIAIQSRLERLQCSLENINLIIIGLRIEDPELCCSYRELCHLTPEGHFVNLEPLEHEMSYFFQDNKQAERENIIEVLSLVEASIQLFDSKREPFIVEKIDFN</sequence>
<protein>
    <submittedName>
        <fullName evidence="1">Uncharacterized protein</fullName>
    </submittedName>
</protein>
<accession>A0A8J8T7Z0</accession>
<organism evidence="1 2">
    <name type="scientific">Halteria grandinella</name>
    <dbReference type="NCBI Taxonomy" id="5974"/>
    <lineage>
        <taxon>Eukaryota</taxon>
        <taxon>Sar</taxon>
        <taxon>Alveolata</taxon>
        <taxon>Ciliophora</taxon>
        <taxon>Intramacronucleata</taxon>
        <taxon>Spirotrichea</taxon>
        <taxon>Stichotrichia</taxon>
        <taxon>Sporadotrichida</taxon>
        <taxon>Halteriidae</taxon>
        <taxon>Halteria</taxon>
    </lineage>
</organism>
<dbReference type="EMBL" id="RRYP01001511">
    <property type="protein sequence ID" value="TNV85847.1"/>
    <property type="molecule type" value="Genomic_DNA"/>
</dbReference>
<gene>
    <name evidence="1" type="ORF">FGO68_gene15360</name>
</gene>
<name>A0A8J8T7Z0_HALGN</name>
<keyword evidence="2" id="KW-1185">Reference proteome</keyword>
<evidence type="ECO:0000313" key="2">
    <source>
        <dbReference type="Proteomes" id="UP000785679"/>
    </source>
</evidence>
<proteinExistence type="predicted"/>
<dbReference type="OrthoDB" id="325494at2759"/>
<comment type="caution">
    <text evidence="1">The sequence shown here is derived from an EMBL/GenBank/DDBJ whole genome shotgun (WGS) entry which is preliminary data.</text>
</comment>
<reference evidence="1" key="1">
    <citation type="submission" date="2019-06" db="EMBL/GenBank/DDBJ databases">
        <authorList>
            <person name="Zheng W."/>
        </authorList>
    </citation>
    <scope>NUCLEOTIDE SEQUENCE</scope>
    <source>
        <strain evidence="1">QDHG01</strain>
    </source>
</reference>
<evidence type="ECO:0000313" key="1">
    <source>
        <dbReference type="EMBL" id="TNV85847.1"/>
    </source>
</evidence>
<dbReference type="AlphaFoldDB" id="A0A8J8T7Z0"/>